<evidence type="ECO:0000256" key="5">
    <source>
        <dbReference type="ARBA" id="ARBA00022824"/>
    </source>
</evidence>
<keyword evidence="8" id="KW-0812">Transmembrane</keyword>
<accession>A0A834W0Q6</accession>
<dbReference type="PROSITE" id="PS50109">
    <property type="entry name" value="HIS_KIN"/>
    <property type="match status" value="1"/>
</dbReference>
<dbReference type="GO" id="GO:0000155">
    <property type="term" value="F:phosphorelay sensor kinase activity"/>
    <property type="evidence" value="ECO:0007669"/>
    <property type="project" value="InterPro"/>
</dbReference>
<dbReference type="Pfam" id="PF00072">
    <property type="entry name" value="Response_reg"/>
    <property type="match status" value="1"/>
</dbReference>
<dbReference type="EC" id="2.7.13.3" evidence="3"/>
<reference evidence="11" key="1">
    <citation type="submission" date="2020-09" db="EMBL/GenBank/DDBJ databases">
        <title>Genome-Enabled Discovery of Anthraquinone Biosynthesis in Senna tora.</title>
        <authorList>
            <person name="Kang S.-H."/>
            <person name="Pandey R.P."/>
            <person name="Lee C.-M."/>
            <person name="Sim J.-S."/>
            <person name="Jeong J.-T."/>
            <person name="Choi B.-S."/>
            <person name="Jung M."/>
            <person name="Ginzburg D."/>
            <person name="Zhao K."/>
            <person name="Won S.Y."/>
            <person name="Oh T.-J."/>
            <person name="Yu Y."/>
            <person name="Kim N.-H."/>
            <person name="Lee O.R."/>
            <person name="Lee T.-H."/>
            <person name="Bashyal P."/>
            <person name="Kim T.-S."/>
            <person name="Lee W.-H."/>
            <person name="Kawkins C."/>
            <person name="Kim C.-K."/>
            <person name="Kim J.S."/>
            <person name="Ahn B.O."/>
            <person name="Rhee S.Y."/>
            <person name="Sohng J.K."/>
        </authorList>
    </citation>
    <scope>NUCLEOTIDE SEQUENCE</scope>
    <source>
        <tissue evidence="11">Leaf</tissue>
    </source>
</reference>
<evidence type="ECO:0000256" key="3">
    <source>
        <dbReference type="ARBA" id="ARBA00012438"/>
    </source>
</evidence>
<organism evidence="11 12">
    <name type="scientific">Senna tora</name>
    <dbReference type="NCBI Taxonomy" id="362788"/>
    <lineage>
        <taxon>Eukaryota</taxon>
        <taxon>Viridiplantae</taxon>
        <taxon>Streptophyta</taxon>
        <taxon>Embryophyta</taxon>
        <taxon>Tracheophyta</taxon>
        <taxon>Spermatophyta</taxon>
        <taxon>Magnoliopsida</taxon>
        <taxon>eudicotyledons</taxon>
        <taxon>Gunneridae</taxon>
        <taxon>Pentapetalae</taxon>
        <taxon>rosids</taxon>
        <taxon>fabids</taxon>
        <taxon>Fabales</taxon>
        <taxon>Fabaceae</taxon>
        <taxon>Caesalpinioideae</taxon>
        <taxon>Cassia clade</taxon>
        <taxon>Senna</taxon>
    </lineage>
</organism>
<evidence type="ECO:0000313" key="12">
    <source>
        <dbReference type="Proteomes" id="UP000634136"/>
    </source>
</evidence>
<keyword evidence="8" id="KW-1133">Transmembrane helix</keyword>
<dbReference type="AlphaFoldDB" id="A0A834W0Q6"/>
<dbReference type="PANTHER" id="PTHR43719">
    <property type="entry name" value="TWO-COMPONENT HISTIDINE KINASE"/>
    <property type="match status" value="1"/>
</dbReference>
<dbReference type="InterPro" id="IPR003661">
    <property type="entry name" value="HisK_dim/P_dom"/>
</dbReference>
<dbReference type="InterPro" id="IPR005467">
    <property type="entry name" value="His_kinase_dom"/>
</dbReference>
<dbReference type="SMART" id="SM00388">
    <property type="entry name" value="HisKA"/>
    <property type="match status" value="1"/>
</dbReference>
<keyword evidence="11" id="KW-0418">Kinase</keyword>
<dbReference type="SUPFAM" id="SSF47384">
    <property type="entry name" value="Homodimeric domain of signal transducing histidine kinase"/>
    <property type="match status" value="1"/>
</dbReference>
<dbReference type="SMART" id="SM00448">
    <property type="entry name" value="REC"/>
    <property type="match status" value="1"/>
</dbReference>
<name>A0A834W0Q6_9FABA</name>
<evidence type="ECO:0000256" key="6">
    <source>
        <dbReference type="ARBA" id="ARBA00023170"/>
    </source>
</evidence>
<evidence type="ECO:0000259" key="10">
    <source>
        <dbReference type="PROSITE" id="PS50110"/>
    </source>
</evidence>
<dbReference type="PANTHER" id="PTHR43719:SF75">
    <property type="entry name" value="HISTIDINE KINASE CKI1"/>
    <property type="match status" value="1"/>
</dbReference>
<comment type="subcellular location">
    <subcellularLocation>
        <location evidence="2">Endoplasmic reticulum membrane</location>
        <topology evidence="2">Multi-pass membrane protein</topology>
    </subcellularLocation>
</comment>
<keyword evidence="4 7" id="KW-0597">Phosphoprotein</keyword>
<dbReference type="Pfam" id="PF00512">
    <property type="entry name" value="HisKA"/>
    <property type="match status" value="1"/>
</dbReference>
<protein>
    <recommendedName>
        <fullName evidence="3">histidine kinase</fullName>
        <ecNumber evidence="3">2.7.13.3</ecNumber>
    </recommendedName>
</protein>
<dbReference type="InterPro" id="IPR003594">
    <property type="entry name" value="HATPase_dom"/>
</dbReference>
<dbReference type="CDD" id="cd17546">
    <property type="entry name" value="REC_hyHK_CKI1_RcsC-like"/>
    <property type="match status" value="1"/>
</dbReference>
<evidence type="ECO:0000256" key="2">
    <source>
        <dbReference type="ARBA" id="ARBA00004477"/>
    </source>
</evidence>
<evidence type="ECO:0000256" key="8">
    <source>
        <dbReference type="SAM" id="Phobius"/>
    </source>
</evidence>
<dbReference type="Proteomes" id="UP000634136">
    <property type="component" value="Unassembled WGS sequence"/>
</dbReference>
<dbReference type="InterPro" id="IPR004358">
    <property type="entry name" value="Sig_transdc_His_kin-like_C"/>
</dbReference>
<dbReference type="SUPFAM" id="SSF52172">
    <property type="entry name" value="CheY-like"/>
    <property type="match status" value="1"/>
</dbReference>
<keyword evidence="6" id="KW-0675">Receptor</keyword>
<sequence>MSSCLSMLFRPSSIVILLGSAALIVAIVLTPCWYFTLKHIEHHVNLNSQVSLFKLQSEIEDSAKLLQPLNSSSINIARLLSSNLSTNISFSEIQTKVAPVMFQAFETNPHLAEISFSGMEGLFFSYYTDHHRAYFAMYSNSSSSNETLYYIQRVNRDTGKLYGEAITSNVGRPSVNTSWIDEQVNSSYGSYASVGTMRSNGGKLLFISSVRITGGGAGVVSLGFPTKFIGDFIKRTIGGQGSSLMCLATKDGKVLVQGIQRTRMVFSNDMVTFRSLNPQTYYEVTVSCKDKVVASIWKTMDTQYLLYCSSIDIMGVHSVYVLAIPQNGLVHFVEKSRKEGLKLLIVVMVMMIFSFLSSVITLIKQMKATQEADRRMNKSLALASASHEIRNSLANLTGLIHMSYDEVVPASELDTHLKQMDFCTKDLLGLLNSILDLSKIEAGKMQLEEEEFDLSQLIEDVVDLYHPLAMEKGVDLILDPCDVSVVRYSSVKGDRGKLKQVLLNLLSNAVKFTDEGHIVVRAWGQKPSFHNSVTSASNRHSRFMNHLSYLFCKENKDPEAVTAIQQDVNCMDFVLEVEDTGRGIPKEKHKSVFENYVQVKETALGQVGTGLGLRIVQSLVRLMQGDIAIMDKDMEEKGTCFKFNVLLTILTPGRSPSPRPEGLCVVLLIQYEERRRTLQKFMESVGIEVNVVKQWEHLFDTLERIKQKRSNSTQSSLDLSGVDGIDDTGFIMIVIDANAGPFVELCRMVCEFRRGLHSACKVVWLNKPRSDNLRALDIEDMLDPEDIVISKPFHGTRLFQVLKLLPEHRQLDSSRGRAIRETNVPQFQSVEQFRKESSRDSAIDKDEIRECGDSNFDNALSGKKILLVEDSELTGKVAMHALRRLGATVEPCENGEEAVKLVENGLTRAFLNFPYDYILMDCEMPVMDGFEATRRIRAMQNKYGVRIPIIALSGPSWLDLANRTQSTADTNIQLEVGTENESEMGGSKGTGSRHRSAAATITFLLDEFPEAGSSPSEYLTDPTYPLVRGCSLMSYYFHYSQPYGACVYLEVESASLR</sequence>
<dbReference type="SMART" id="SM00387">
    <property type="entry name" value="HATPase_c"/>
    <property type="match status" value="1"/>
</dbReference>
<feature type="domain" description="Response regulatory" evidence="10">
    <location>
        <begin position="864"/>
        <end position="989"/>
    </location>
</feature>
<dbReference type="InterPro" id="IPR050956">
    <property type="entry name" value="2C_system_His_kinase"/>
</dbReference>
<dbReference type="OrthoDB" id="60033at2759"/>
<dbReference type="InterPro" id="IPR036890">
    <property type="entry name" value="HATPase_C_sf"/>
</dbReference>
<feature type="domain" description="Histidine kinase" evidence="9">
    <location>
        <begin position="384"/>
        <end position="649"/>
    </location>
</feature>
<keyword evidence="5" id="KW-0256">Endoplasmic reticulum</keyword>
<dbReference type="EMBL" id="JAAIUW010000013">
    <property type="protein sequence ID" value="KAF7804918.1"/>
    <property type="molecule type" value="Genomic_DNA"/>
</dbReference>
<dbReference type="PROSITE" id="PS50110">
    <property type="entry name" value="RESPONSE_REGULATORY"/>
    <property type="match status" value="1"/>
</dbReference>
<evidence type="ECO:0000313" key="11">
    <source>
        <dbReference type="EMBL" id="KAF7804918.1"/>
    </source>
</evidence>
<dbReference type="InterPro" id="IPR036097">
    <property type="entry name" value="HisK_dim/P_sf"/>
</dbReference>
<dbReference type="Pfam" id="PF02518">
    <property type="entry name" value="HATPase_c"/>
    <property type="match status" value="1"/>
</dbReference>
<comment type="catalytic activity">
    <reaction evidence="1">
        <text>ATP + protein L-histidine = ADP + protein N-phospho-L-histidine.</text>
        <dbReference type="EC" id="2.7.13.3"/>
    </reaction>
</comment>
<dbReference type="InterPro" id="IPR001789">
    <property type="entry name" value="Sig_transdc_resp-reg_receiver"/>
</dbReference>
<feature type="transmembrane region" description="Helical" evidence="8">
    <location>
        <begin position="343"/>
        <end position="363"/>
    </location>
</feature>
<feature type="modified residue" description="4-aspartylphosphate" evidence="7">
    <location>
        <position position="921"/>
    </location>
</feature>
<gene>
    <name evidence="11" type="ORF">G2W53_044029</name>
</gene>
<proteinExistence type="predicted"/>
<keyword evidence="11" id="KW-0808">Transferase</keyword>
<dbReference type="SUPFAM" id="SSF55874">
    <property type="entry name" value="ATPase domain of HSP90 chaperone/DNA topoisomerase II/histidine kinase"/>
    <property type="match status" value="1"/>
</dbReference>
<comment type="caution">
    <text evidence="11">The sequence shown here is derived from an EMBL/GenBank/DDBJ whole genome shotgun (WGS) entry which is preliminary data.</text>
</comment>
<dbReference type="PRINTS" id="PR00344">
    <property type="entry name" value="BCTRLSENSOR"/>
</dbReference>
<dbReference type="Gene3D" id="3.40.50.2300">
    <property type="match status" value="1"/>
</dbReference>
<evidence type="ECO:0000256" key="4">
    <source>
        <dbReference type="ARBA" id="ARBA00022553"/>
    </source>
</evidence>
<dbReference type="CDD" id="cd00082">
    <property type="entry name" value="HisKA"/>
    <property type="match status" value="1"/>
</dbReference>
<evidence type="ECO:0000259" key="9">
    <source>
        <dbReference type="PROSITE" id="PS50109"/>
    </source>
</evidence>
<evidence type="ECO:0000256" key="7">
    <source>
        <dbReference type="PROSITE-ProRule" id="PRU00169"/>
    </source>
</evidence>
<dbReference type="Gene3D" id="1.10.287.130">
    <property type="match status" value="1"/>
</dbReference>
<dbReference type="Gene3D" id="3.30.565.10">
    <property type="entry name" value="Histidine kinase-like ATPase, C-terminal domain"/>
    <property type="match status" value="1"/>
</dbReference>
<feature type="transmembrane region" description="Helical" evidence="8">
    <location>
        <begin position="12"/>
        <end position="35"/>
    </location>
</feature>
<dbReference type="GO" id="GO:0005789">
    <property type="term" value="C:endoplasmic reticulum membrane"/>
    <property type="evidence" value="ECO:0007669"/>
    <property type="project" value="UniProtKB-SubCell"/>
</dbReference>
<evidence type="ECO:0000256" key="1">
    <source>
        <dbReference type="ARBA" id="ARBA00000085"/>
    </source>
</evidence>
<dbReference type="InterPro" id="IPR011006">
    <property type="entry name" value="CheY-like_superfamily"/>
</dbReference>
<keyword evidence="12" id="KW-1185">Reference proteome</keyword>
<keyword evidence="8" id="KW-0472">Membrane</keyword>